<evidence type="ECO:0000313" key="2">
    <source>
        <dbReference type="Proteomes" id="UP000814033"/>
    </source>
</evidence>
<proteinExistence type="predicted"/>
<reference evidence="1" key="2">
    <citation type="journal article" date="2022" name="New Phytol.">
        <title>Evolutionary transition to the ectomycorrhizal habit in the genomes of a hyperdiverse lineage of mushroom-forming fungi.</title>
        <authorList>
            <person name="Looney B."/>
            <person name="Miyauchi S."/>
            <person name="Morin E."/>
            <person name="Drula E."/>
            <person name="Courty P.E."/>
            <person name="Kohler A."/>
            <person name="Kuo A."/>
            <person name="LaButti K."/>
            <person name="Pangilinan J."/>
            <person name="Lipzen A."/>
            <person name="Riley R."/>
            <person name="Andreopoulos W."/>
            <person name="He G."/>
            <person name="Johnson J."/>
            <person name="Nolan M."/>
            <person name="Tritt A."/>
            <person name="Barry K.W."/>
            <person name="Grigoriev I.V."/>
            <person name="Nagy L.G."/>
            <person name="Hibbett D."/>
            <person name="Henrissat B."/>
            <person name="Matheny P.B."/>
            <person name="Labbe J."/>
            <person name="Martin F.M."/>
        </authorList>
    </citation>
    <scope>NUCLEOTIDE SEQUENCE</scope>
    <source>
        <strain evidence="1">FP105234-sp</strain>
    </source>
</reference>
<dbReference type="EMBL" id="MU275849">
    <property type="protein sequence ID" value="KAI0051923.1"/>
    <property type="molecule type" value="Genomic_DNA"/>
</dbReference>
<protein>
    <submittedName>
        <fullName evidence="1">Glycoside hydrolase family 23 protein</fullName>
    </submittedName>
</protein>
<evidence type="ECO:0000313" key="1">
    <source>
        <dbReference type="EMBL" id="KAI0051923.1"/>
    </source>
</evidence>
<keyword evidence="1" id="KW-0378">Hydrolase</keyword>
<reference evidence="1" key="1">
    <citation type="submission" date="2021-02" db="EMBL/GenBank/DDBJ databases">
        <authorList>
            <consortium name="DOE Joint Genome Institute"/>
            <person name="Ahrendt S."/>
            <person name="Looney B.P."/>
            <person name="Miyauchi S."/>
            <person name="Morin E."/>
            <person name="Drula E."/>
            <person name="Courty P.E."/>
            <person name="Chicoki N."/>
            <person name="Fauchery L."/>
            <person name="Kohler A."/>
            <person name="Kuo A."/>
            <person name="Labutti K."/>
            <person name="Pangilinan J."/>
            <person name="Lipzen A."/>
            <person name="Riley R."/>
            <person name="Andreopoulos W."/>
            <person name="He G."/>
            <person name="Johnson J."/>
            <person name="Barry K.W."/>
            <person name="Grigoriev I.V."/>
            <person name="Nagy L."/>
            <person name="Hibbett D."/>
            <person name="Henrissat B."/>
            <person name="Matheny P.B."/>
            <person name="Labbe J."/>
            <person name="Martin F."/>
        </authorList>
    </citation>
    <scope>NUCLEOTIDE SEQUENCE</scope>
    <source>
        <strain evidence="1">FP105234-sp</strain>
    </source>
</reference>
<sequence length="310" mass="33179">FATLFLALVAVDASSRHDFHHLAKHHHRVSRRDTTSKRCKPRPASASLTSSHTTAVHTTSATPAKNIAVHTTAAAAKPASTVKSEGASNLGVIDVSSACGPSRGTEQVTAVSGPNGHIDFLNCGINSSKGWNPPLIHLNQLKHVTLAEARHTAFSACTDEIIDKFEQYGSQFGVPSIIFASFAMQESTCNPSTVGGGGEQGLMQITKDKCGGAPNGNCKDIDYNIRTGAKYFADTLNSFNGDVLSAVGTYNGWFHGMTYADATKAAHSSCCLCQQNIDYLMEWANGWIMGINAYDTSKIRLGKYFNLDQC</sequence>
<dbReference type="Proteomes" id="UP000814033">
    <property type="component" value="Unassembled WGS sequence"/>
</dbReference>
<comment type="caution">
    <text evidence="1">The sequence shown here is derived from an EMBL/GenBank/DDBJ whole genome shotgun (WGS) entry which is preliminary data.</text>
</comment>
<name>A0ACB8S7Z1_9AGAM</name>
<accession>A0ACB8S7Z1</accession>
<feature type="non-terminal residue" evidence="1">
    <location>
        <position position="310"/>
    </location>
</feature>
<keyword evidence="2" id="KW-1185">Reference proteome</keyword>
<feature type="non-terminal residue" evidence="1">
    <location>
        <position position="1"/>
    </location>
</feature>
<gene>
    <name evidence="1" type="ORF">FA95DRAFT_1463375</name>
</gene>
<organism evidence="1 2">
    <name type="scientific">Auriscalpium vulgare</name>
    <dbReference type="NCBI Taxonomy" id="40419"/>
    <lineage>
        <taxon>Eukaryota</taxon>
        <taxon>Fungi</taxon>
        <taxon>Dikarya</taxon>
        <taxon>Basidiomycota</taxon>
        <taxon>Agaricomycotina</taxon>
        <taxon>Agaricomycetes</taxon>
        <taxon>Russulales</taxon>
        <taxon>Auriscalpiaceae</taxon>
        <taxon>Auriscalpium</taxon>
    </lineage>
</organism>